<dbReference type="InterPro" id="IPR007197">
    <property type="entry name" value="rSAM"/>
</dbReference>
<sequence length="241" mass="26588">MPMKIDSMPNSQPVRIKPAPLKTTETLANGNTTAEVCTNETCATETLVYDIRRSRYLNITGRCTLRCAFCPKHNGSKQIHEYQLALTHQPKPEEIIPLLGKVEDFEEYVFCGYGEPTMNLPTLLAVAKEIKRRGGRVRVNTDGLGNLVHRRNILPELAECVDGLSISLNADNEAAYNQHCRPKLAGSYAAVNAFIALAPHYIERVQVSAIEGLEGVDIDLCREQVLAAGCEFKHRVLGALG</sequence>
<reference evidence="9" key="1">
    <citation type="submission" date="2006-08" db="EMBL/GenBank/DDBJ databases">
        <title>Complete sequence of Chromosome1 of Shewanella sp. MR-7.</title>
        <authorList>
            <consortium name="US DOE Joint Genome Institute"/>
            <person name="Copeland A."/>
            <person name="Lucas S."/>
            <person name="Lapidus A."/>
            <person name="Barry K."/>
            <person name="Detter J.C."/>
            <person name="Glavina del Rio T."/>
            <person name="Hammon N."/>
            <person name="Israni S."/>
            <person name="Dalin E."/>
            <person name="Tice H."/>
            <person name="Pitluck S."/>
            <person name="Kiss H."/>
            <person name="Brettin T."/>
            <person name="Bruce D."/>
            <person name="Han C."/>
            <person name="Tapia R."/>
            <person name="Gilna P."/>
            <person name="Schmutz J."/>
            <person name="Larimer F."/>
            <person name="Land M."/>
            <person name="Hauser L."/>
            <person name="Kyrpides N."/>
            <person name="Mikhailova N."/>
            <person name="Nealson K."/>
            <person name="Konstantinidis K."/>
            <person name="Klappenbach J."/>
            <person name="Tiedje J."/>
            <person name="Richardson P."/>
        </authorList>
    </citation>
    <scope>NUCLEOTIDE SEQUENCE</scope>
    <source>
        <strain evidence="9">MR-7</strain>
    </source>
</reference>
<dbReference type="InterPro" id="IPR013785">
    <property type="entry name" value="Aldolase_TIM"/>
</dbReference>
<dbReference type="GO" id="GO:0051539">
    <property type="term" value="F:4 iron, 4 sulfur cluster binding"/>
    <property type="evidence" value="ECO:0007669"/>
    <property type="project" value="UniProtKB-KW"/>
</dbReference>
<dbReference type="SUPFAM" id="SSF102114">
    <property type="entry name" value="Radical SAM enzymes"/>
    <property type="match status" value="1"/>
</dbReference>
<gene>
    <name evidence="9" type="ordered locus">Shewmr7_3236</name>
</gene>
<proteinExistence type="predicted"/>
<evidence type="ECO:0000256" key="5">
    <source>
        <dbReference type="ARBA" id="ARBA00022723"/>
    </source>
</evidence>
<keyword evidence="5" id="KW-0479">Metal-binding</keyword>
<dbReference type="NCBIfam" id="TIGR04038">
    <property type="entry name" value="tatD_link_rSAM"/>
    <property type="match status" value="1"/>
</dbReference>
<dbReference type="Gene3D" id="3.20.20.70">
    <property type="entry name" value="Aldolase class I"/>
    <property type="match status" value="1"/>
</dbReference>
<dbReference type="EMBL" id="CP000444">
    <property type="protein sequence ID" value="ABI44219.1"/>
    <property type="molecule type" value="Genomic_DNA"/>
</dbReference>
<dbReference type="AlphaFoldDB" id="Q0HRN6"/>
<keyword evidence="2" id="KW-0004">4Fe-4S</keyword>
<keyword evidence="4" id="KW-0949">S-adenosyl-L-methionine</keyword>
<feature type="domain" description="Radical SAM core" evidence="8">
    <location>
        <begin position="58"/>
        <end position="182"/>
    </location>
</feature>
<evidence type="ECO:0000256" key="4">
    <source>
        <dbReference type="ARBA" id="ARBA00022691"/>
    </source>
</evidence>
<dbReference type="HOGENOM" id="CLU_1364481_0_0_6"/>
<evidence type="ECO:0000256" key="7">
    <source>
        <dbReference type="ARBA" id="ARBA00023014"/>
    </source>
</evidence>
<evidence type="ECO:0000256" key="6">
    <source>
        <dbReference type="ARBA" id="ARBA00023004"/>
    </source>
</evidence>
<evidence type="ECO:0000256" key="1">
    <source>
        <dbReference type="ARBA" id="ARBA00001966"/>
    </source>
</evidence>
<protein>
    <submittedName>
        <fullName evidence="9">Radical SAM domain protein</fullName>
    </submittedName>
</protein>
<comment type="cofactor">
    <cofactor evidence="1">
        <name>[4Fe-4S] cluster</name>
        <dbReference type="ChEBI" id="CHEBI:49883"/>
    </cofactor>
</comment>
<evidence type="ECO:0000256" key="2">
    <source>
        <dbReference type="ARBA" id="ARBA00022485"/>
    </source>
</evidence>
<dbReference type="SFLD" id="SFLDS00029">
    <property type="entry name" value="Radical_SAM"/>
    <property type="match status" value="1"/>
</dbReference>
<evidence type="ECO:0000313" key="9">
    <source>
        <dbReference type="EMBL" id="ABI44219.1"/>
    </source>
</evidence>
<keyword evidence="3" id="KW-0313">Glucose metabolism</keyword>
<dbReference type="InterPro" id="IPR023821">
    <property type="entry name" value="rSAM_TatD-assoc"/>
</dbReference>
<evidence type="ECO:0000256" key="3">
    <source>
        <dbReference type="ARBA" id="ARBA00022526"/>
    </source>
</evidence>
<keyword evidence="3" id="KW-0119">Carbohydrate metabolism</keyword>
<dbReference type="GO" id="GO:0006006">
    <property type="term" value="P:glucose metabolic process"/>
    <property type="evidence" value="ECO:0007669"/>
    <property type="project" value="UniProtKB-KW"/>
</dbReference>
<dbReference type="InterPro" id="IPR034457">
    <property type="entry name" value="Organic_radical-activating"/>
</dbReference>
<dbReference type="GO" id="GO:0003824">
    <property type="term" value="F:catalytic activity"/>
    <property type="evidence" value="ECO:0007669"/>
    <property type="project" value="InterPro"/>
</dbReference>
<dbReference type="PANTHER" id="PTHR30352">
    <property type="entry name" value="PYRUVATE FORMATE-LYASE-ACTIVATING ENZYME"/>
    <property type="match status" value="1"/>
</dbReference>
<dbReference type="CDD" id="cd01335">
    <property type="entry name" value="Radical_SAM"/>
    <property type="match status" value="1"/>
</dbReference>
<accession>Q0HRN6</accession>
<dbReference type="SFLD" id="SFLDG01111">
    <property type="entry name" value="Uncharacterised_Radical_SAM_Su"/>
    <property type="match status" value="1"/>
</dbReference>
<name>Q0HRN6_SHESR</name>
<keyword evidence="7" id="KW-0411">Iron-sulfur</keyword>
<organism evidence="9">
    <name type="scientific">Shewanella sp. (strain MR-7)</name>
    <dbReference type="NCBI Taxonomy" id="60481"/>
    <lineage>
        <taxon>Bacteria</taxon>
        <taxon>Pseudomonadati</taxon>
        <taxon>Pseudomonadota</taxon>
        <taxon>Gammaproteobacteria</taxon>
        <taxon>Alteromonadales</taxon>
        <taxon>Shewanellaceae</taxon>
        <taxon>Shewanella</taxon>
    </lineage>
</organism>
<dbReference type="PANTHER" id="PTHR30352:SF5">
    <property type="entry name" value="PYRUVATE FORMATE-LYASE 1-ACTIVATING ENZYME"/>
    <property type="match status" value="1"/>
</dbReference>
<dbReference type="InterPro" id="IPR058240">
    <property type="entry name" value="rSAM_sf"/>
</dbReference>
<evidence type="ECO:0000259" key="8">
    <source>
        <dbReference type="Pfam" id="PF04055"/>
    </source>
</evidence>
<dbReference type="KEGG" id="shm:Shewmr7_3236"/>
<keyword evidence="6" id="KW-0408">Iron</keyword>
<dbReference type="Pfam" id="PF04055">
    <property type="entry name" value="Radical_SAM"/>
    <property type="match status" value="1"/>
</dbReference>
<dbReference type="GO" id="GO:0046872">
    <property type="term" value="F:metal ion binding"/>
    <property type="evidence" value="ECO:0007669"/>
    <property type="project" value="UniProtKB-KW"/>
</dbReference>